<evidence type="ECO:0000313" key="2">
    <source>
        <dbReference type="EMBL" id="OUJ19395.1"/>
    </source>
</evidence>
<keyword evidence="3" id="KW-1185">Reference proteome</keyword>
<dbReference type="InterPro" id="IPR042451">
    <property type="entry name" value="ZPR1_A/B_dom"/>
</dbReference>
<dbReference type="GO" id="GO:0008270">
    <property type="term" value="F:zinc ion binding"/>
    <property type="evidence" value="ECO:0007669"/>
    <property type="project" value="InterPro"/>
</dbReference>
<gene>
    <name evidence="2" type="ORF">AMET1_0064</name>
</gene>
<organism evidence="2 3">
    <name type="scientific">Methanonatronarchaeum thermophilum</name>
    <dbReference type="NCBI Taxonomy" id="1927129"/>
    <lineage>
        <taxon>Archaea</taxon>
        <taxon>Methanobacteriati</taxon>
        <taxon>Methanobacteriota</taxon>
        <taxon>Methanonatronarchaeia</taxon>
        <taxon>Methanonatronarchaeales</taxon>
        <taxon>Methanonatronarchaeaceae</taxon>
        <taxon>Methanonatronarchaeum</taxon>
    </lineage>
</organism>
<evidence type="ECO:0000259" key="1">
    <source>
        <dbReference type="SMART" id="SM00709"/>
    </source>
</evidence>
<dbReference type="InterPro" id="IPR004457">
    <property type="entry name" value="Znf_ZPR1"/>
</dbReference>
<dbReference type="RefSeq" id="WP_086636495.1">
    <property type="nucleotide sequence ID" value="NZ_MRZU01000002.1"/>
</dbReference>
<protein>
    <submittedName>
        <fullName evidence="2">C4-type Zn-finger protein</fullName>
    </submittedName>
</protein>
<dbReference type="Proteomes" id="UP000195137">
    <property type="component" value="Unassembled WGS sequence"/>
</dbReference>
<evidence type="ECO:0000313" key="3">
    <source>
        <dbReference type="Proteomes" id="UP000195137"/>
    </source>
</evidence>
<proteinExistence type="predicted"/>
<reference evidence="2 3" key="1">
    <citation type="submission" date="2016-12" db="EMBL/GenBank/DDBJ databases">
        <title>Discovery of methanogenic haloarchaea.</title>
        <authorList>
            <person name="Sorokin D.Y."/>
            <person name="Makarova K.S."/>
            <person name="Abbas B."/>
            <person name="Ferrer M."/>
            <person name="Golyshin P.N."/>
        </authorList>
    </citation>
    <scope>NUCLEOTIDE SEQUENCE [LARGE SCALE GENOMIC DNA]</scope>
    <source>
        <strain evidence="2">AMET1</strain>
    </source>
</reference>
<name>A0A1Y3GIX7_9EURY</name>
<feature type="domain" description="Zinc finger ZPR1-type" evidence="1">
    <location>
        <begin position="1"/>
        <end position="107"/>
    </location>
</feature>
<dbReference type="EMBL" id="MRZU01000002">
    <property type="protein sequence ID" value="OUJ19395.1"/>
    <property type="molecule type" value="Genomic_DNA"/>
</dbReference>
<accession>A0A1Y3GIX7</accession>
<sequence>MSQNKNNDLIEIEVSSKKDLYIEVDRSPNATLKIPELGVEITPGPAKSEPINQVIDIITQIENVLNTYVEENNKKTKLLKEIEKIKNGNKEIKVIIDDPTGKTTVGEKE</sequence>
<comment type="caution">
    <text evidence="2">The sequence shown here is derived from an EMBL/GenBank/DDBJ whole genome shotgun (WGS) entry which is preliminary data.</text>
</comment>
<dbReference type="InterPro" id="IPR056180">
    <property type="entry name" value="ZPR1_jr_dom"/>
</dbReference>
<dbReference type="Pfam" id="PF22794">
    <property type="entry name" value="jr-ZPR1"/>
    <property type="match status" value="1"/>
</dbReference>
<dbReference type="OrthoDB" id="14924at2157"/>
<dbReference type="Gene3D" id="2.60.120.1040">
    <property type="entry name" value="ZPR1, A/B domain"/>
    <property type="match status" value="1"/>
</dbReference>
<dbReference type="AlphaFoldDB" id="A0A1Y3GIX7"/>
<dbReference type="SMART" id="SM00709">
    <property type="entry name" value="Zpr1"/>
    <property type="match status" value="1"/>
</dbReference>